<keyword evidence="2" id="KW-1185">Reference proteome</keyword>
<dbReference type="Proteomes" id="UP000483379">
    <property type="component" value="Unassembled WGS sequence"/>
</dbReference>
<gene>
    <name evidence="1" type="ORF">G3446_18440</name>
</gene>
<evidence type="ECO:0000313" key="1">
    <source>
        <dbReference type="EMBL" id="NEV63841.1"/>
    </source>
</evidence>
<comment type="caution">
    <text evidence="1">The sequence shown here is derived from an EMBL/GenBank/DDBJ whole genome shotgun (WGS) entry which is preliminary data.</text>
</comment>
<accession>A0A6M0K3M7</accession>
<dbReference type="EMBL" id="JAAIJQ010000064">
    <property type="protein sequence ID" value="NEV63841.1"/>
    <property type="molecule type" value="Genomic_DNA"/>
</dbReference>
<proteinExistence type="predicted"/>
<evidence type="ECO:0000313" key="2">
    <source>
        <dbReference type="Proteomes" id="UP000483379"/>
    </source>
</evidence>
<dbReference type="RefSeq" id="WP_164454304.1">
    <property type="nucleotide sequence ID" value="NZ_JAAIJQ010000064.1"/>
</dbReference>
<reference evidence="1 2" key="1">
    <citation type="submission" date="2020-02" db="EMBL/GenBank/DDBJ databases">
        <title>Genome sequences of Thiorhodococcus mannitoliphagus and Thiorhodococcus minor, purple sulfur photosynthetic bacteria in the gammaproteobacterial family, Chromatiaceae.</title>
        <authorList>
            <person name="Aviles F.A."/>
            <person name="Meyer T.E."/>
            <person name="Kyndt J.A."/>
        </authorList>
    </citation>
    <scope>NUCLEOTIDE SEQUENCE [LARGE SCALE GENOMIC DNA]</scope>
    <source>
        <strain evidence="1 2">DSM 11518</strain>
    </source>
</reference>
<dbReference type="AlphaFoldDB" id="A0A6M0K3M7"/>
<organism evidence="1 2">
    <name type="scientific">Thiorhodococcus minor</name>
    <dbReference type="NCBI Taxonomy" id="57489"/>
    <lineage>
        <taxon>Bacteria</taxon>
        <taxon>Pseudomonadati</taxon>
        <taxon>Pseudomonadota</taxon>
        <taxon>Gammaproteobacteria</taxon>
        <taxon>Chromatiales</taxon>
        <taxon>Chromatiaceae</taxon>
        <taxon>Thiorhodococcus</taxon>
    </lineage>
</organism>
<protein>
    <submittedName>
        <fullName evidence="1">Uncharacterized protein</fullName>
    </submittedName>
</protein>
<name>A0A6M0K3M7_9GAMM</name>
<sequence length="129" mass="13802">MADGARALGLSVGLAALLTIGGGAARAGEQTAPALWGYGVKTCNAYLLTLPRDDTPLALADEDYLRHRQWLAGFVSGLNFAIDRDVLRGAELDAAMLRIAAICRDNPEDDYFNASLRLIRGLGQLQKAE</sequence>